<dbReference type="InterPro" id="IPR050428">
    <property type="entry name" value="TCS_sensor_his_kinase"/>
</dbReference>
<sequence length="474" mass="49262">MASRWRRVPLRARVALAFAATSALALLALGVFVHLRVAATLEAQTRDALATQLDALERVPAADRAEAVETMTGATFGQVLGPDGALLAGSPQVRAAPLLADPGRGGPDGADTWSERVVLLTGDDEPEVVLLLARRSAGQVLVTGTSGEAAEDALDGIRTQFLVGAPLTLLLASGLGYAVAGAALRPMERMRRQAEAISARSSGDRLSLPAASDEVHRLGTTLNAMLDRLDQGLLRERRFVAEASHELRTPLALLRTELDLALARPRGSDELVAALRSASEEVDRLTRLSEDLLVLAAADDREAPLALTEVRVDDLLAAVAARFGSAAPDGRRVLVASGTGSLGATVRADRARLDRALANLVDNALRHGSGDVELSTVGEGRTVAIRVADHGSDWAPQAPGGPGQEGTGWDRPGLGGPGRGGPRSGFGLGLPIVRAIAERHGGTLAVEAGQTGTVVSLRLPQAQDFLQTTVSDGV</sequence>
<dbReference type="Gene3D" id="3.30.565.10">
    <property type="entry name" value="Histidine kinase-like ATPase, C-terminal domain"/>
    <property type="match status" value="1"/>
</dbReference>
<dbReference type="InterPro" id="IPR003594">
    <property type="entry name" value="HATPase_dom"/>
</dbReference>
<comment type="caution">
    <text evidence="15">The sequence shown here is derived from an EMBL/GenBank/DDBJ whole genome shotgun (WGS) entry which is preliminary data.</text>
</comment>
<organism evidence="15 16">
    <name type="scientific">Nocardioides donggukensis</name>
    <dbReference type="NCBI Taxonomy" id="2774019"/>
    <lineage>
        <taxon>Bacteria</taxon>
        <taxon>Bacillati</taxon>
        <taxon>Actinomycetota</taxon>
        <taxon>Actinomycetes</taxon>
        <taxon>Propionibacteriales</taxon>
        <taxon>Nocardioidaceae</taxon>
        <taxon>Nocardioides</taxon>
    </lineage>
</organism>
<dbReference type="GO" id="GO:0000155">
    <property type="term" value="F:phosphorelay sensor kinase activity"/>
    <property type="evidence" value="ECO:0007669"/>
    <property type="project" value="InterPro"/>
</dbReference>
<dbReference type="PANTHER" id="PTHR45436">
    <property type="entry name" value="SENSOR HISTIDINE KINASE YKOH"/>
    <property type="match status" value="1"/>
</dbReference>
<dbReference type="SMART" id="SM00388">
    <property type="entry name" value="HisKA"/>
    <property type="match status" value="1"/>
</dbReference>
<dbReference type="SUPFAM" id="SSF47384">
    <property type="entry name" value="Homodimeric domain of signal transducing histidine kinase"/>
    <property type="match status" value="1"/>
</dbReference>
<dbReference type="Pfam" id="PF00672">
    <property type="entry name" value="HAMP"/>
    <property type="match status" value="1"/>
</dbReference>
<evidence type="ECO:0000256" key="8">
    <source>
        <dbReference type="ARBA" id="ARBA00022989"/>
    </source>
</evidence>
<feature type="domain" description="Histidine kinase" evidence="13">
    <location>
        <begin position="242"/>
        <end position="463"/>
    </location>
</feature>
<evidence type="ECO:0000256" key="5">
    <source>
        <dbReference type="ARBA" id="ARBA00022679"/>
    </source>
</evidence>
<dbReference type="Gene3D" id="6.10.340.10">
    <property type="match status" value="1"/>
</dbReference>
<keyword evidence="10 12" id="KW-0472">Membrane</keyword>
<comment type="catalytic activity">
    <reaction evidence="1">
        <text>ATP + protein L-histidine = ADP + protein N-phospho-L-histidine.</text>
        <dbReference type="EC" id="2.7.13.3"/>
    </reaction>
</comment>
<dbReference type="RefSeq" id="WP_192143632.1">
    <property type="nucleotide sequence ID" value="NZ_JACYXZ010000003.1"/>
</dbReference>
<evidence type="ECO:0000256" key="4">
    <source>
        <dbReference type="ARBA" id="ARBA00022553"/>
    </source>
</evidence>
<dbReference type="InterPro" id="IPR003660">
    <property type="entry name" value="HAMP_dom"/>
</dbReference>
<name>A0A927K5R1_9ACTN</name>
<dbReference type="PROSITE" id="PS50109">
    <property type="entry name" value="HIS_KIN"/>
    <property type="match status" value="1"/>
</dbReference>
<evidence type="ECO:0000256" key="2">
    <source>
        <dbReference type="ARBA" id="ARBA00004236"/>
    </source>
</evidence>
<feature type="region of interest" description="Disordered" evidence="11">
    <location>
        <begin position="391"/>
        <end position="423"/>
    </location>
</feature>
<dbReference type="InterPro" id="IPR004358">
    <property type="entry name" value="Sig_transdc_His_kin-like_C"/>
</dbReference>
<dbReference type="CDD" id="cd06225">
    <property type="entry name" value="HAMP"/>
    <property type="match status" value="1"/>
</dbReference>
<feature type="transmembrane region" description="Helical" evidence="12">
    <location>
        <begin position="161"/>
        <end position="184"/>
    </location>
</feature>
<evidence type="ECO:0000259" key="13">
    <source>
        <dbReference type="PROSITE" id="PS50109"/>
    </source>
</evidence>
<dbReference type="PANTHER" id="PTHR45436:SF5">
    <property type="entry name" value="SENSOR HISTIDINE KINASE TRCS"/>
    <property type="match status" value="1"/>
</dbReference>
<keyword evidence="5" id="KW-0808">Transferase</keyword>
<dbReference type="PROSITE" id="PS50885">
    <property type="entry name" value="HAMP"/>
    <property type="match status" value="1"/>
</dbReference>
<evidence type="ECO:0000256" key="7">
    <source>
        <dbReference type="ARBA" id="ARBA00022777"/>
    </source>
</evidence>
<dbReference type="InterPro" id="IPR003661">
    <property type="entry name" value="HisK_dim/P_dom"/>
</dbReference>
<evidence type="ECO:0000256" key="3">
    <source>
        <dbReference type="ARBA" id="ARBA00012438"/>
    </source>
</evidence>
<dbReference type="EC" id="2.7.13.3" evidence="3"/>
<keyword evidence="4" id="KW-0597">Phosphoprotein</keyword>
<feature type="compositionally biased region" description="Gly residues" evidence="11">
    <location>
        <begin position="413"/>
        <end position="423"/>
    </location>
</feature>
<evidence type="ECO:0000256" key="9">
    <source>
        <dbReference type="ARBA" id="ARBA00023012"/>
    </source>
</evidence>
<dbReference type="InterPro" id="IPR036890">
    <property type="entry name" value="HATPase_C_sf"/>
</dbReference>
<dbReference type="Pfam" id="PF00512">
    <property type="entry name" value="HisKA"/>
    <property type="match status" value="1"/>
</dbReference>
<keyword evidence="7" id="KW-0418">Kinase</keyword>
<evidence type="ECO:0000313" key="16">
    <source>
        <dbReference type="Proteomes" id="UP000616839"/>
    </source>
</evidence>
<dbReference type="Proteomes" id="UP000616839">
    <property type="component" value="Unassembled WGS sequence"/>
</dbReference>
<dbReference type="InterPro" id="IPR005467">
    <property type="entry name" value="His_kinase_dom"/>
</dbReference>
<evidence type="ECO:0000256" key="1">
    <source>
        <dbReference type="ARBA" id="ARBA00000085"/>
    </source>
</evidence>
<evidence type="ECO:0000256" key="6">
    <source>
        <dbReference type="ARBA" id="ARBA00022692"/>
    </source>
</evidence>
<evidence type="ECO:0000313" key="15">
    <source>
        <dbReference type="EMBL" id="MBD8870318.1"/>
    </source>
</evidence>
<comment type="subcellular location">
    <subcellularLocation>
        <location evidence="2">Cell membrane</location>
    </subcellularLocation>
</comment>
<protein>
    <recommendedName>
        <fullName evidence="3">histidine kinase</fullName>
        <ecNumber evidence="3">2.7.13.3</ecNumber>
    </recommendedName>
</protein>
<evidence type="ECO:0000256" key="11">
    <source>
        <dbReference type="SAM" id="MobiDB-lite"/>
    </source>
</evidence>
<keyword evidence="6 12" id="KW-0812">Transmembrane</keyword>
<keyword evidence="8 12" id="KW-1133">Transmembrane helix</keyword>
<keyword evidence="9" id="KW-0902">Two-component regulatory system</keyword>
<evidence type="ECO:0000256" key="12">
    <source>
        <dbReference type="SAM" id="Phobius"/>
    </source>
</evidence>
<dbReference type="PRINTS" id="PR00344">
    <property type="entry name" value="BCTRLSENSOR"/>
</dbReference>
<dbReference type="Pfam" id="PF02518">
    <property type="entry name" value="HATPase_c"/>
    <property type="match status" value="1"/>
</dbReference>
<dbReference type="SUPFAM" id="SSF55874">
    <property type="entry name" value="ATPase domain of HSP90 chaperone/DNA topoisomerase II/histidine kinase"/>
    <property type="match status" value="1"/>
</dbReference>
<dbReference type="GO" id="GO:0005886">
    <property type="term" value="C:plasma membrane"/>
    <property type="evidence" value="ECO:0007669"/>
    <property type="project" value="UniProtKB-SubCell"/>
</dbReference>
<dbReference type="Gene3D" id="1.10.287.130">
    <property type="match status" value="1"/>
</dbReference>
<dbReference type="AlphaFoldDB" id="A0A927K5R1"/>
<feature type="domain" description="HAMP" evidence="14">
    <location>
        <begin position="181"/>
        <end position="234"/>
    </location>
</feature>
<reference evidence="15" key="1">
    <citation type="submission" date="2020-09" db="EMBL/GenBank/DDBJ databases">
        <title>Nocardioides sp. strain MJB4 16S ribosomal RNA gene Genome sequencing and assembly.</title>
        <authorList>
            <person name="Kim I."/>
        </authorList>
    </citation>
    <scope>NUCLEOTIDE SEQUENCE</scope>
    <source>
        <strain evidence="15">MJB4</strain>
    </source>
</reference>
<evidence type="ECO:0000259" key="14">
    <source>
        <dbReference type="PROSITE" id="PS50885"/>
    </source>
</evidence>
<dbReference type="SMART" id="SM00304">
    <property type="entry name" value="HAMP"/>
    <property type="match status" value="1"/>
</dbReference>
<accession>A0A927K5R1</accession>
<dbReference type="SMART" id="SM00387">
    <property type="entry name" value="HATPase_c"/>
    <property type="match status" value="1"/>
</dbReference>
<dbReference type="EMBL" id="JACYXZ010000003">
    <property type="protein sequence ID" value="MBD8870318.1"/>
    <property type="molecule type" value="Genomic_DNA"/>
</dbReference>
<dbReference type="InterPro" id="IPR036097">
    <property type="entry name" value="HisK_dim/P_sf"/>
</dbReference>
<dbReference type="CDD" id="cd00075">
    <property type="entry name" value="HATPase"/>
    <property type="match status" value="1"/>
</dbReference>
<keyword evidence="16" id="KW-1185">Reference proteome</keyword>
<dbReference type="CDD" id="cd00082">
    <property type="entry name" value="HisKA"/>
    <property type="match status" value="1"/>
</dbReference>
<evidence type="ECO:0000256" key="10">
    <source>
        <dbReference type="ARBA" id="ARBA00023136"/>
    </source>
</evidence>
<gene>
    <name evidence="15" type="ORF">IE331_11845</name>
</gene>
<proteinExistence type="predicted"/>